<accession>A0A9W3BLY2</accession>
<reference evidence="5" key="1">
    <citation type="submission" date="2025-08" db="UniProtKB">
        <authorList>
            <consortium name="RefSeq"/>
        </authorList>
    </citation>
    <scope>IDENTIFICATION</scope>
</reference>
<name>A0A9W3BLY2_BIOGL</name>
<dbReference type="InterPro" id="IPR041178">
    <property type="entry name" value="RPA43_OB"/>
</dbReference>
<dbReference type="InterPro" id="IPR045113">
    <property type="entry name" value="Rpb7-like"/>
</dbReference>
<evidence type="ECO:0000256" key="1">
    <source>
        <dbReference type="ARBA" id="ARBA00023242"/>
    </source>
</evidence>
<dbReference type="AlphaFoldDB" id="A0A9W3BLY2"/>
<dbReference type="GO" id="GO:0006352">
    <property type="term" value="P:DNA-templated transcription initiation"/>
    <property type="evidence" value="ECO:0007669"/>
    <property type="project" value="InterPro"/>
</dbReference>
<dbReference type="GO" id="GO:0006362">
    <property type="term" value="P:transcription elongation by RNA polymerase I"/>
    <property type="evidence" value="ECO:0007669"/>
    <property type="project" value="TreeGrafter"/>
</dbReference>
<dbReference type="RefSeq" id="XP_055900565.1">
    <property type="nucleotide sequence ID" value="XM_056044590.1"/>
</dbReference>
<proteinExistence type="predicted"/>
<dbReference type="PANTHER" id="PTHR12709:SF5">
    <property type="entry name" value="DNA-DIRECTED RNA POLYMERASE I SUBUNIT RPA43"/>
    <property type="match status" value="1"/>
</dbReference>
<feature type="region of interest" description="Disordered" evidence="2">
    <location>
        <begin position="211"/>
        <end position="281"/>
    </location>
</feature>
<evidence type="ECO:0000313" key="4">
    <source>
        <dbReference type="Proteomes" id="UP001165740"/>
    </source>
</evidence>
<feature type="domain" description="RPA43 OB" evidence="3">
    <location>
        <begin position="106"/>
        <end position="136"/>
    </location>
</feature>
<evidence type="ECO:0000256" key="2">
    <source>
        <dbReference type="SAM" id="MobiDB-lite"/>
    </source>
</evidence>
<dbReference type="OrthoDB" id="10250504at2759"/>
<evidence type="ECO:0000259" key="3">
    <source>
        <dbReference type="Pfam" id="PF17875"/>
    </source>
</evidence>
<dbReference type="GO" id="GO:0005736">
    <property type="term" value="C:RNA polymerase I complex"/>
    <property type="evidence" value="ECO:0007669"/>
    <property type="project" value="TreeGrafter"/>
</dbReference>
<dbReference type="Proteomes" id="UP001165740">
    <property type="component" value="Chromosome 10"/>
</dbReference>
<sequence>MSRLTMFHFRTARCSTLRTARCSTHRQLMATFHKTLRKHIFLHPADLKRKYHAVKSTLLRDKQKYSDRLEGALLDVDNLKIVGDRHLIVEGYHSMEVIADFHVFSPRPGQVLEGVINKCSKSHIGCLVLNTFNAALTQPPSSDLMPALGSSCSFCVTEVVVDGELLFIRGSLKSVTPNEDIKPEVNHFKVEADEYEVPESKVDLLTNADHSRLPMLPHPTVDTTELSSPKKSKHKVIVKEEICEESLESPSGQKKRKYHSMSPESPTHKKRAKLSLSFNAV</sequence>
<gene>
    <name evidence="5" type="primary">LOC106069519</name>
</gene>
<dbReference type="PANTHER" id="PTHR12709">
    <property type="entry name" value="DNA-DIRECTED RNA POLYMERASE II, III"/>
    <property type="match status" value="1"/>
</dbReference>
<keyword evidence="4" id="KW-1185">Reference proteome</keyword>
<dbReference type="Pfam" id="PF17875">
    <property type="entry name" value="RPA43_OB"/>
    <property type="match status" value="1"/>
</dbReference>
<keyword evidence="1" id="KW-0539">Nucleus</keyword>
<evidence type="ECO:0000313" key="5">
    <source>
        <dbReference type="RefSeq" id="XP_055900565.1"/>
    </source>
</evidence>
<organism evidence="4 5">
    <name type="scientific">Biomphalaria glabrata</name>
    <name type="common">Bloodfluke planorb</name>
    <name type="synonym">Freshwater snail</name>
    <dbReference type="NCBI Taxonomy" id="6526"/>
    <lineage>
        <taxon>Eukaryota</taxon>
        <taxon>Metazoa</taxon>
        <taxon>Spiralia</taxon>
        <taxon>Lophotrochozoa</taxon>
        <taxon>Mollusca</taxon>
        <taxon>Gastropoda</taxon>
        <taxon>Heterobranchia</taxon>
        <taxon>Euthyneura</taxon>
        <taxon>Panpulmonata</taxon>
        <taxon>Hygrophila</taxon>
        <taxon>Lymnaeoidea</taxon>
        <taxon>Planorbidae</taxon>
        <taxon>Biomphalaria</taxon>
    </lineage>
</organism>
<protein>
    <submittedName>
        <fullName evidence="5">DNA-directed RNA polymerase I subunit RPA43-like isoform X1</fullName>
    </submittedName>
</protein>
<dbReference type="Gene3D" id="2.40.50.1060">
    <property type="match status" value="1"/>
</dbReference>
<dbReference type="GeneID" id="106069519"/>